<reference evidence="1" key="1">
    <citation type="submission" date="2022-04" db="EMBL/GenBank/DDBJ databases">
        <title>Jade perch genome.</title>
        <authorList>
            <person name="Chao B."/>
        </authorList>
    </citation>
    <scope>NUCLEOTIDE SEQUENCE</scope>
    <source>
        <strain evidence="1">CB-2022</strain>
    </source>
</reference>
<gene>
    <name evidence="1" type="ORF">L3Q82_018876</name>
</gene>
<evidence type="ECO:0000313" key="1">
    <source>
        <dbReference type="EMBL" id="KAI3354345.1"/>
    </source>
</evidence>
<comment type="caution">
    <text evidence="1">The sequence shown here is derived from an EMBL/GenBank/DDBJ whole genome shotgun (WGS) entry which is preliminary data.</text>
</comment>
<name>A0ACB8VG31_9TELE</name>
<protein>
    <submittedName>
        <fullName evidence="1">Uncharacterized protein</fullName>
    </submittedName>
</protein>
<dbReference type="EMBL" id="CM041552">
    <property type="protein sequence ID" value="KAI3354345.1"/>
    <property type="molecule type" value="Genomic_DNA"/>
</dbReference>
<evidence type="ECO:0000313" key="2">
    <source>
        <dbReference type="Proteomes" id="UP000831701"/>
    </source>
</evidence>
<accession>A0ACB8VG31</accession>
<dbReference type="Proteomes" id="UP000831701">
    <property type="component" value="Chromosome 22"/>
</dbReference>
<proteinExistence type="predicted"/>
<sequence>FKRGFKQRAGNVLLTWEEEDPEPSEFHPCFTRTKPNGRAMEADVESSVRAVRRSKEEKKVARKQLKASHTLLKHEGIRTASQPTKSLVVANGGLGNGVSREELSAVLTEMGELETLIMPPHKPYAFVTYRSEESARKAHIHLNGQKLQCGEQSVALYLSFVDSVTCEEEASLPLPEGLVLVEDFVSPEEEALLLAAIDWSSTSDDVTAQKALKHRRVKHYGFEFRYDNNNVDKDKPLPAGIPQECLPVLERCLKNGHMDIMPDQLTVNQYESGQGIPPHVDTHSAFEDTIMSLSLEAQVTGQTKSGSQAHHEQKNIKDRYVARIGVTGAPPLEPGLGLGLAGERLVAGSLPTGPGPGGSARNGGDVGPPSSRLTTRRKVHEGPVQCGLVVAVVAGGASTTQSLDQNSGNRDMESWALEPSSLRGAGPSTTLELPRVSGGAGVGLLIAPQLSRHVLEFTPGPNSSTEYPAFLESLGGVLEIVLRLGTPLFYWGTSTLTFRGRLGTLSPSGPCSLPPLSYAAGSKLWTQGLWCLSWRQPRTRWWTPEVRDAVRLKKESYRTMLACGTPDAVDRYRQAKQAAARTVLEAKTRVWEEFGEAMEEDYRSASKRFWQTVRRLRRGKQYSANTVYSAGGELLTSTGDIVGRWKKYFEDLLNPTDLPSNEEAEAGVSEVDSSITQAEVTEVVQQAPLQWQGAGGIRPCPSWYSVGVLREYGVREPLLRAVRSLYDRSRSLVRIAGSKSDLFPVHVGLRQGCPLSPVLFIIFMDRISRRSQGPEGVRFGNHRISSLLFADDVVLMASSGQDLQHVLERFAAECEAAGMRISTSKSEAMVLDRKRVACPLQVGGEVLPQVEEFKYLGVLFTSEGKIEREIDRRIGAASAVMRSVYRTVVVVKKELSRKAKLSIYRSIYVPTLTYGHELWGEKLGHSGGARRVEPLLLRIERRQLRWLGHLFRMPPGRLPREVFQACPTGRRPPGKTQDTLEKLCLSAGLGTPRGPPGRAGGAGGSVWGEGSLGISAQTAASATRSRTKRMKKMKKMKTQTVMEFRHPDGRLVAVVLPGRSLLVMKGESRYLWTHGITPRKFDMVPADDPQCPTGTTPNLGTHSNLTLNKRGTRTSFTFRRIRHEPCRCAFPSACDSQGAPSVPSPSPPSLPCCHADAALLEKEYVHRVYDAIASHFSSTRHSPWPRVCHFLSSLPPGSVLADVGCGNGKYLGVNPEVIAVGCDRSGALVQICADRGFQAFVSDALCVPLRTASCDACISIAVIHHFSTQERRLAAVRELVRLLKPGGRALIYVWAFEQEYNKQKSKYLKDQNKEHPEKHVPTKNTSKDSEEPHGKSSIRTSRHLENNNRPVDGVQDGGNVTDGQLSVHTNRTAFNSQDLLVPWHLKEGKRQAEEESGEGGKKDKRKEKPKKENCCLTSKTRSDCNPDSSVSPGSDVNSSDAAGSPDSKHSPSGDTTQISTSGPKAKSESSPAPVFHRYYHVFQQGELELLCGQVVGVTVQSSYHDQGNCVMATHGVSFESSGSIEERKESKRQARQEAIEKAKQQYEREERRKELKRQRGEDTWMLPQINQRLQELEEEGSGKSKKKKEKKSKKKKEKKKKAKKEKKTAAAAGDGSSDSSEDSQDEWVEAQPQTQAAKAWKVPDEPKPSESNLSPAQNVQRDEWMTFDFLAMQTTSTTERRAEKERLKEEERAKAQAIEQAGLHKLELNPYWKDGGTGLPPEEAAGTAAIKGSVVNDAGLGWLRKSFQRMKEQAEREQRSLNDVVAERYGSMDAFQQRLADAEKAVYGQRREGGEREKGGDRTARGGWRKGEGEAREQWRRKDGDGTERDRWRRNEQERDSSPRDRERYHGGRGEERERGGPRRREEERGRDGDRFREKDRERDRDGDSNKDRDRERDGGRDRDNERDRERDRDRERNRERERPSGAASSASLSSSSLGSLKGRFLKPSEDDDSGKAPQRRPPPARPSTGFLRPSSDDEDSGPCNTSVPAWKKSSNPASESDGSEKPQQENERGPGKAVTAPQDGGDKAAVTTSRSESESEEEEEEEAPLLSEEEMNKLGAKLVKAEIMGNTAMVEKLKSQLDAAHKAKERHTARKKLQEAAPSKQVTARSSEDQEVLLFRTDQSGRAWPVNAPSGPQEPHGGRRKKKPIETHVDGERVRYFQDDDSVGLKEMVRREKMSSAQDQNALYSRMASKMMGKTDGDNYTLDDMFVSSAAQREGEGREEERMRNRAIGESRRLAASMEKCQHCLSSQELQKHLIVAIGSKVRDGVPEPACRHFNDRGHHCLICPLHHHCSATGLDEDIWSEMQLFRRSLVRMFESQELDCVFMETHMNPRRRQHMVLECIPLPRELGDMAIWPIYFKKAIMECDEEWAMNKKIVDLASKDIRQAIPRGLPYFAVDFGLQGGFAHVIENEQKFPHYFGKVRSGRRHDGLGEPRRWRKLIRENFDDQRKKVLQFAQCLSLSSLSLCAPLALALRAGDRAGRESSMAARKKKGTPAGDGRMMRGGRSAGGQTDRRTAAAEDKEEEEEGGGEEEEGTEDRRRICRDFGDFSATAAVTAITPLLPLLLQTTSTTMSSSSRKISSESFSSSVGSDCGLESPGGDGGDGGLEAAEESRGCPFSSFPSSRRAALWNGRSPAERSACPAGEEHQQHQQGPGVPHKRVTRRRRVNLDSLGESLRRLTSPMTQTVQEALQRTLQFYRQQEIRCQEVGSEERRREWREDKCPFLENSGSEEDVLQILQYMATILGVPFCELREHFGEEFFGLCFEENERVLRAVGGNLQDFFNGFDAILEHIRTSTGRRASSESPSFQCKDPHEEEKGRRKLDKVGERGEKDGRGKVLLLHCFNPAPVVGLVMPGLIRAVARRIFHSEVEVEEVPPLTPLLPNEDAKHTDGDSATPTPTASPSASPSSSPSPPSPFPTTVPTVCLSFQIQETSPPSLYSFPNAASASTKRPPLSLSTNPSDLRIGLATFCRAFPFHLVLGPRMELLQLGEGLRRQARIEPHRSLSFRDCFEIVSPKMEPSFQGILLRLASPFTIRTRPDTTQSGTKEKVMELKGQMIHVPESCSLMFLGSPRVDKLEELMGRGLHLSDIPIHDATRDVILVGEQAKAQDGLKKRMDKLKATLERTHQALEEEKRRTVDLLYSIFPGDVAQKLWQGQPVPARKFDDVTMLFSDIVGFTAVCAQCTPMQVISMLNELYTRFDYQCGILDVYKIETIGDAYCVAGGLHKKVDSHAKPIAHMALKMMELSEEVLTPDGKPIKLRIGIHTGSVLAGVVGVKMPRYCLFGNNVTLASKFESGSHPRCINVSPTTYQLLKDDRSFSFVPRSRLELPENFPKEIPGTCYFLEAGTSHSHASLTSSRSAPPASMRKVSYSIGTMFLRETSSFQSLSNQLARKFLCCRCRLMSFLSPLQLNDKGVYVTTAPGEVTYIHFLTLH</sequence>
<keyword evidence="2" id="KW-1185">Reference proteome</keyword>
<feature type="non-terminal residue" evidence="1">
    <location>
        <position position="1"/>
    </location>
</feature>
<organism evidence="1 2">
    <name type="scientific">Scortum barcoo</name>
    <name type="common">barcoo grunter</name>
    <dbReference type="NCBI Taxonomy" id="214431"/>
    <lineage>
        <taxon>Eukaryota</taxon>
        <taxon>Metazoa</taxon>
        <taxon>Chordata</taxon>
        <taxon>Craniata</taxon>
        <taxon>Vertebrata</taxon>
        <taxon>Euteleostomi</taxon>
        <taxon>Actinopterygii</taxon>
        <taxon>Neopterygii</taxon>
        <taxon>Teleostei</taxon>
        <taxon>Neoteleostei</taxon>
        <taxon>Acanthomorphata</taxon>
        <taxon>Eupercaria</taxon>
        <taxon>Centrarchiformes</taxon>
        <taxon>Terapontoidei</taxon>
        <taxon>Terapontidae</taxon>
        <taxon>Scortum</taxon>
    </lineage>
</organism>